<evidence type="ECO:0000256" key="8">
    <source>
        <dbReference type="ARBA" id="ARBA00023053"/>
    </source>
</evidence>
<keyword evidence="8" id="KW-0915">Sodium</keyword>
<keyword evidence="5" id="KW-0769">Symport</keyword>
<dbReference type="CDD" id="cd11474">
    <property type="entry name" value="SLC5sbd_CHT"/>
    <property type="match status" value="1"/>
</dbReference>
<organism evidence="14 15">
    <name type="scientific">Angiostrongylus cantonensis</name>
    <name type="common">Rat lungworm</name>
    <dbReference type="NCBI Taxonomy" id="6313"/>
    <lineage>
        <taxon>Eukaryota</taxon>
        <taxon>Metazoa</taxon>
        <taxon>Ecdysozoa</taxon>
        <taxon>Nematoda</taxon>
        <taxon>Chromadorea</taxon>
        <taxon>Rhabditida</taxon>
        <taxon>Rhabditina</taxon>
        <taxon>Rhabditomorpha</taxon>
        <taxon>Strongyloidea</taxon>
        <taxon>Metastrongylidae</taxon>
        <taxon>Angiostrongylus</taxon>
    </lineage>
</organism>
<keyword evidence="6" id="KW-0530">Neurotransmitter biosynthesis</keyword>
<dbReference type="PANTHER" id="PTHR45897:SF4">
    <property type="entry name" value="HIGH-AFFINITY CHOLINE TRANSPORTER 1"/>
    <property type="match status" value="1"/>
</dbReference>
<dbReference type="PANTHER" id="PTHR45897">
    <property type="entry name" value="HIGH-AFFINITY CHOLINE TRANSPORTER 1"/>
    <property type="match status" value="1"/>
</dbReference>
<keyword evidence="4" id="KW-0812">Transmembrane</keyword>
<evidence type="ECO:0000256" key="10">
    <source>
        <dbReference type="ARBA" id="ARBA00023136"/>
    </source>
</evidence>
<evidence type="ECO:0000256" key="6">
    <source>
        <dbReference type="ARBA" id="ARBA00022979"/>
    </source>
</evidence>
<sequence>MADFFGVVAIIFFYVLILIVGIWAGRKSKNAKECVDHAGAHTEEVMLAGRNIGTLVGIFTMTATWVGGAYINGTAEALYNGGVLGCQAPIGYALSLVMGGFLFAKKMRDEGYVTMLDPFQVLNDEKKMAALGAKGATLSVILRIDMNISVVISALIAVLYTFTGGLYAVAYTDVVQLFCIFVGLWVCVPAALLQDATRDLRRNAEDWLGEIGGFKETSLWWDCMLLLVFGGIPWQVYFQRVLSSRTSSGAQKLSFIAGLGCLLMAIPPALIGAIARNTDWRLTEYSPWNNGTKVEAIPEDKRNMVVPLVFQYLTPKWVAFIGLGAVSAAVMSSADSSVLSAASMFAHNIWKPTIRPHASEREVIFVMRFAIIAVGVMATIMALTIQSIYGLCNTYGSLAGYAVGLLLRLSGGEPLLGLPALVHYPMFENGIQYFPFKTVSMLSSLFCIIGGSRLSEYLFTSGQLSAELDVLGCVMVPSERIPLPSDVSFNVSSDTLATNKVGLPV</sequence>
<keyword evidence="14" id="KW-1185">Reference proteome</keyword>
<comment type="subcellular location">
    <subcellularLocation>
        <location evidence="1">Membrane</location>
        <topology evidence="1">Multi-pass membrane protein</topology>
    </subcellularLocation>
</comment>
<dbReference type="STRING" id="6313.A0A158PC71"/>
<evidence type="ECO:0000256" key="13">
    <source>
        <dbReference type="RuleBase" id="RU362091"/>
    </source>
</evidence>
<evidence type="ECO:0000256" key="4">
    <source>
        <dbReference type="ARBA" id="ARBA00022692"/>
    </source>
</evidence>
<proteinExistence type="inferred from homology"/>
<evidence type="ECO:0000256" key="2">
    <source>
        <dbReference type="ARBA" id="ARBA00006434"/>
    </source>
</evidence>
<evidence type="ECO:0000256" key="11">
    <source>
        <dbReference type="ARBA" id="ARBA00023180"/>
    </source>
</evidence>
<name>A0A158PC71_ANGCA</name>
<keyword evidence="9" id="KW-0406">Ion transport</keyword>
<protein>
    <submittedName>
        <fullName evidence="15">High-affinity choline transporter 1</fullName>
    </submittedName>
</protein>
<keyword evidence="12" id="KW-0739">Sodium transport</keyword>
<dbReference type="AlphaFoldDB" id="A0A158PC71"/>
<dbReference type="GO" id="GO:0005307">
    <property type="term" value="F:choline:sodium symporter activity"/>
    <property type="evidence" value="ECO:0007669"/>
    <property type="project" value="TreeGrafter"/>
</dbReference>
<evidence type="ECO:0000313" key="15">
    <source>
        <dbReference type="WBParaSite" id="ACAC_0001202801-mRNA-1"/>
    </source>
</evidence>
<evidence type="ECO:0000256" key="3">
    <source>
        <dbReference type="ARBA" id="ARBA00022448"/>
    </source>
</evidence>
<dbReference type="Gene3D" id="1.20.1730.10">
    <property type="entry name" value="Sodium/glucose cotransporter"/>
    <property type="match status" value="1"/>
</dbReference>
<dbReference type="Pfam" id="PF00474">
    <property type="entry name" value="SSF"/>
    <property type="match status" value="1"/>
</dbReference>
<dbReference type="InterPro" id="IPR052244">
    <property type="entry name" value="Choline_transporter"/>
</dbReference>
<evidence type="ECO:0000256" key="7">
    <source>
        <dbReference type="ARBA" id="ARBA00022989"/>
    </source>
</evidence>
<reference evidence="14" key="1">
    <citation type="submission" date="2012-09" db="EMBL/GenBank/DDBJ databases">
        <authorList>
            <person name="Martin A.A."/>
        </authorList>
    </citation>
    <scope>NUCLEOTIDE SEQUENCE</scope>
</reference>
<evidence type="ECO:0000256" key="9">
    <source>
        <dbReference type="ARBA" id="ARBA00023065"/>
    </source>
</evidence>
<keyword evidence="7" id="KW-1133">Transmembrane helix</keyword>
<dbReference type="Proteomes" id="UP000035642">
    <property type="component" value="Unassembled WGS sequence"/>
</dbReference>
<accession>A0A158PC71</accession>
<comment type="similarity">
    <text evidence="2 13">Belongs to the sodium:solute symporter (SSF) (TC 2.A.21) family.</text>
</comment>
<dbReference type="WBParaSite" id="ACAC_0001202801-mRNA-1">
    <property type="protein sequence ID" value="ACAC_0001202801-mRNA-1"/>
    <property type="gene ID" value="ACAC_0001202801"/>
</dbReference>
<keyword evidence="11" id="KW-0325">Glycoprotein</keyword>
<dbReference type="GO" id="GO:0005886">
    <property type="term" value="C:plasma membrane"/>
    <property type="evidence" value="ECO:0007669"/>
    <property type="project" value="TreeGrafter"/>
</dbReference>
<evidence type="ECO:0000313" key="14">
    <source>
        <dbReference type="Proteomes" id="UP000035642"/>
    </source>
</evidence>
<evidence type="ECO:0000256" key="1">
    <source>
        <dbReference type="ARBA" id="ARBA00004141"/>
    </source>
</evidence>
<evidence type="ECO:0000256" key="5">
    <source>
        <dbReference type="ARBA" id="ARBA00022847"/>
    </source>
</evidence>
<keyword evidence="10" id="KW-0472">Membrane</keyword>
<dbReference type="PROSITE" id="PS50283">
    <property type="entry name" value="NA_SOLUT_SYMP_3"/>
    <property type="match status" value="1"/>
</dbReference>
<dbReference type="InterPro" id="IPR001734">
    <property type="entry name" value="Na/solute_symporter"/>
</dbReference>
<reference evidence="15" key="2">
    <citation type="submission" date="2016-04" db="UniProtKB">
        <authorList>
            <consortium name="WormBaseParasite"/>
        </authorList>
    </citation>
    <scope>IDENTIFICATION</scope>
</reference>
<keyword evidence="3" id="KW-0813">Transport</keyword>
<evidence type="ECO:0000256" key="12">
    <source>
        <dbReference type="ARBA" id="ARBA00023201"/>
    </source>
</evidence>
<dbReference type="InterPro" id="IPR038377">
    <property type="entry name" value="Na/Glc_symporter_sf"/>
</dbReference>
<dbReference type="GO" id="GO:0008292">
    <property type="term" value="P:acetylcholine biosynthetic process"/>
    <property type="evidence" value="ECO:0007669"/>
    <property type="project" value="TreeGrafter"/>
</dbReference>